<evidence type="ECO:0000313" key="5">
    <source>
        <dbReference type="Proteomes" id="UP000070383"/>
    </source>
</evidence>
<dbReference type="GO" id="GO:0003841">
    <property type="term" value="F:1-acylglycerol-3-phosphate O-acyltransferase activity"/>
    <property type="evidence" value="ECO:0007669"/>
    <property type="project" value="TreeGrafter"/>
</dbReference>
<dbReference type="CDD" id="cd07989">
    <property type="entry name" value="LPLAT_AGPAT-like"/>
    <property type="match status" value="1"/>
</dbReference>
<dbReference type="AlphaFoldDB" id="A0A133KDY9"/>
<dbReference type="InterPro" id="IPR002123">
    <property type="entry name" value="Plipid/glycerol_acylTrfase"/>
</dbReference>
<dbReference type="Pfam" id="PF01553">
    <property type="entry name" value="Acyltransferase"/>
    <property type="match status" value="1"/>
</dbReference>
<dbReference type="EMBL" id="LRPM01000046">
    <property type="protein sequence ID" value="KWZ77720.1"/>
    <property type="molecule type" value="Genomic_DNA"/>
</dbReference>
<sequence>MKKMFYKIILIIIKILLMPLFRIKISGLENLENNKKIIICANHKSLLDPIFLAISLPMKINFMAKKELFENPVFAFILKSLYAFPVDRNGLDLKALRYAVSLVDDGKVLGIFPEGTRVKEVKRENVKDGVAFVALKAKADILPIEIISSYKLFRRTDIIIKKAVSVDKFLSLKNKEAMKKMTDEVFDNIYENHTIIESESKWK</sequence>
<name>A0A133KDY9_9FIRM</name>
<dbReference type="PATRIC" id="fig|33036.3.peg.1180"/>
<keyword evidence="5" id="KW-1185">Reference proteome</keyword>
<gene>
    <name evidence="4" type="ORF">HMPREF3200_01191</name>
</gene>
<evidence type="ECO:0000256" key="1">
    <source>
        <dbReference type="ARBA" id="ARBA00022679"/>
    </source>
</evidence>
<protein>
    <submittedName>
        <fullName evidence="4">Acyltransferase</fullName>
    </submittedName>
</protein>
<evidence type="ECO:0000256" key="2">
    <source>
        <dbReference type="ARBA" id="ARBA00023315"/>
    </source>
</evidence>
<dbReference type="GO" id="GO:0006654">
    <property type="term" value="P:phosphatidic acid biosynthetic process"/>
    <property type="evidence" value="ECO:0007669"/>
    <property type="project" value="TreeGrafter"/>
</dbReference>
<evidence type="ECO:0000259" key="3">
    <source>
        <dbReference type="SMART" id="SM00563"/>
    </source>
</evidence>
<feature type="domain" description="Phospholipid/glycerol acyltransferase" evidence="3">
    <location>
        <begin position="37"/>
        <end position="149"/>
    </location>
</feature>
<dbReference type="SMART" id="SM00563">
    <property type="entry name" value="PlsC"/>
    <property type="match status" value="1"/>
</dbReference>
<dbReference type="SUPFAM" id="SSF69593">
    <property type="entry name" value="Glycerol-3-phosphate (1)-acyltransferase"/>
    <property type="match status" value="1"/>
</dbReference>
<organism evidence="4 5">
    <name type="scientific">Anaerococcus tetradius</name>
    <dbReference type="NCBI Taxonomy" id="33036"/>
    <lineage>
        <taxon>Bacteria</taxon>
        <taxon>Bacillati</taxon>
        <taxon>Bacillota</taxon>
        <taxon>Tissierellia</taxon>
        <taxon>Tissierellales</taxon>
        <taxon>Peptoniphilaceae</taxon>
        <taxon>Anaerococcus</taxon>
    </lineage>
</organism>
<evidence type="ECO:0000313" key="4">
    <source>
        <dbReference type="EMBL" id="KWZ77720.1"/>
    </source>
</evidence>
<proteinExistence type="predicted"/>
<keyword evidence="2 4" id="KW-0012">Acyltransferase</keyword>
<dbReference type="PANTHER" id="PTHR10434">
    <property type="entry name" value="1-ACYL-SN-GLYCEROL-3-PHOSPHATE ACYLTRANSFERASE"/>
    <property type="match status" value="1"/>
</dbReference>
<keyword evidence="1 4" id="KW-0808">Transferase</keyword>
<comment type="caution">
    <text evidence="4">The sequence shown here is derived from an EMBL/GenBank/DDBJ whole genome shotgun (WGS) entry which is preliminary data.</text>
</comment>
<reference evidence="5" key="1">
    <citation type="submission" date="2016-01" db="EMBL/GenBank/DDBJ databases">
        <authorList>
            <person name="Mitreva M."/>
            <person name="Pepin K.H."/>
            <person name="Mihindukulasuriya K.A."/>
            <person name="Fulton R."/>
            <person name="Fronick C."/>
            <person name="O'Laughlin M."/>
            <person name="Miner T."/>
            <person name="Herter B."/>
            <person name="Rosa B.A."/>
            <person name="Cordes M."/>
            <person name="Tomlinson C."/>
            <person name="Wollam A."/>
            <person name="Palsikar V.B."/>
            <person name="Mardis E.R."/>
            <person name="Wilson R.K."/>
        </authorList>
    </citation>
    <scope>NUCLEOTIDE SEQUENCE [LARGE SCALE GENOMIC DNA]</scope>
    <source>
        <strain evidence="5">MJR8151</strain>
    </source>
</reference>
<accession>A0A133KDY9</accession>
<dbReference type="PANTHER" id="PTHR10434:SF11">
    <property type="entry name" value="1-ACYL-SN-GLYCEROL-3-PHOSPHATE ACYLTRANSFERASE"/>
    <property type="match status" value="1"/>
</dbReference>
<dbReference type="Proteomes" id="UP000070383">
    <property type="component" value="Unassembled WGS sequence"/>
</dbReference>
<dbReference type="STRING" id="33036.HMPREF3200_01191"/>